<dbReference type="GO" id="GO:0055085">
    <property type="term" value="P:transmembrane transport"/>
    <property type="evidence" value="ECO:0007669"/>
    <property type="project" value="InterPro"/>
</dbReference>
<dbReference type="Proteomes" id="UP000223913">
    <property type="component" value="Unassembled WGS sequence"/>
</dbReference>
<dbReference type="Pfam" id="PF03544">
    <property type="entry name" value="TonB_C"/>
    <property type="match status" value="1"/>
</dbReference>
<sequence>MGSMMKYALGIILCYGVTVFLSVPGLQAQEYKPPPPPPPPPEKWVEDTIKGESMQMRLRPRFPGCEDEPNPHRRWECGDEKLKVLLSKRIVYPVGAIEAGVSGTVRLTYVISKNGELNTVKIVEDIGGDCGKIVKAALETLSREGIRFQPMGTLGGRLRPMAVQFELSVQFVDGMVKIGN</sequence>
<protein>
    <recommendedName>
        <fullName evidence="1">TonB C-terminal domain-containing protein</fullName>
    </recommendedName>
</protein>
<dbReference type="EMBL" id="PDUD01000002">
    <property type="protein sequence ID" value="PHN08198.1"/>
    <property type="molecule type" value="Genomic_DNA"/>
</dbReference>
<dbReference type="AlphaFoldDB" id="A0A2D0NID0"/>
<dbReference type="SUPFAM" id="SSF74653">
    <property type="entry name" value="TolA/TonB C-terminal domain"/>
    <property type="match status" value="1"/>
</dbReference>
<dbReference type="OrthoDB" id="1095452at2"/>
<keyword evidence="3" id="KW-1185">Reference proteome</keyword>
<evidence type="ECO:0000259" key="1">
    <source>
        <dbReference type="Pfam" id="PF03544"/>
    </source>
</evidence>
<gene>
    <name evidence="2" type="ORF">CRP01_02430</name>
</gene>
<organism evidence="2 3">
    <name type="scientific">Flavilitoribacter nigricans (strain ATCC 23147 / DSM 23189 / NBRC 102662 / NCIMB 1420 / SS-2)</name>
    <name type="common">Lewinella nigricans</name>
    <dbReference type="NCBI Taxonomy" id="1122177"/>
    <lineage>
        <taxon>Bacteria</taxon>
        <taxon>Pseudomonadati</taxon>
        <taxon>Bacteroidota</taxon>
        <taxon>Saprospiria</taxon>
        <taxon>Saprospirales</taxon>
        <taxon>Lewinellaceae</taxon>
        <taxon>Flavilitoribacter</taxon>
    </lineage>
</organism>
<comment type="caution">
    <text evidence="2">The sequence shown here is derived from an EMBL/GenBank/DDBJ whole genome shotgun (WGS) entry which is preliminary data.</text>
</comment>
<name>A0A2D0NID0_FLAN2</name>
<dbReference type="InterPro" id="IPR037682">
    <property type="entry name" value="TonB_C"/>
</dbReference>
<evidence type="ECO:0000313" key="3">
    <source>
        <dbReference type="Proteomes" id="UP000223913"/>
    </source>
</evidence>
<reference evidence="2 3" key="1">
    <citation type="submission" date="2017-10" db="EMBL/GenBank/DDBJ databases">
        <title>The draft genome sequence of Lewinella nigricans NBRC 102662.</title>
        <authorList>
            <person name="Wang K."/>
        </authorList>
    </citation>
    <scope>NUCLEOTIDE SEQUENCE [LARGE SCALE GENOMIC DNA]</scope>
    <source>
        <strain evidence="2 3">NBRC 102662</strain>
    </source>
</reference>
<proteinExistence type="predicted"/>
<feature type="domain" description="TonB C-terminal" evidence="1">
    <location>
        <begin position="90"/>
        <end position="171"/>
    </location>
</feature>
<evidence type="ECO:0000313" key="2">
    <source>
        <dbReference type="EMBL" id="PHN08198.1"/>
    </source>
</evidence>
<dbReference type="Gene3D" id="3.30.1150.10">
    <property type="match status" value="1"/>
</dbReference>
<accession>A0A2D0NID0</accession>